<protein>
    <recommendedName>
        <fullName evidence="5">BED-type domain-containing protein</fullName>
    </recommendedName>
</protein>
<dbReference type="Pfam" id="PF02892">
    <property type="entry name" value="zf-BED"/>
    <property type="match status" value="1"/>
</dbReference>
<evidence type="ECO:0000256" key="1">
    <source>
        <dbReference type="ARBA" id="ARBA00022723"/>
    </source>
</evidence>
<dbReference type="AlphaFoldDB" id="A0A8D8QHU7"/>
<keyword evidence="2" id="KW-0863">Zinc-finger</keyword>
<keyword evidence="4" id="KW-0812">Transmembrane</keyword>
<dbReference type="EMBL" id="HBUF01078737">
    <property type="protein sequence ID" value="CAG6632140.1"/>
    <property type="molecule type" value="Transcribed_RNA"/>
</dbReference>
<keyword evidence="4" id="KW-1133">Transmembrane helix</keyword>
<evidence type="ECO:0000256" key="3">
    <source>
        <dbReference type="ARBA" id="ARBA00022833"/>
    </source>
</evidence>
<dbReference type="GO" id="GO:0008270">
    <property type="term" value="F:zinc ion binding"/>
    <property type="evidence" value="ECO:0007669"/>
    <property type="project" value="UniProtKB-KW"/>
</dbReference>
<feature type="transmembrane region" description="Helical" evidence="4">
    <location>
        <begin position="12"/>
        <end position="29"/>
    </location>
</feature>
<evidence type="ECO:0000313" key="6">
    <source>
        <dbReference type="EMBL" id="CAG6632140.1"/>
    </source>
</evidence>
<organism evidence="6">
    <name type="scientific">Cacopsylla melanoneura</name>
    <dbReference type="NCBI Taxonomy" id="428564"/>
    <lineage>
        <taxon>Eukaryota</taxon>
        <taxon>Metazoa</taxon>
        <taxon>Ecdysozoa</taxon>
        <taxon>Arthropoda</taxon>
        <taxon>Hexapoda</taxon>
        <taxon>Insecta</taxon>
        <taxon>Pterygota</taxon>
        <taxon>Neoptera</taxon>
        <taxon>Paraneoptera</taxon>
        <taxon>Hemiptera</taxon>
        <taxon>Sternorrhyncha</taxon>
        <taxon>Psylloidea</taxon>
        <taxon>Psyllidae</taxon>
        <taxon>Psyllinae</taxon>
        <taxon>Cacopsylla</taxon>
    </lineage>
</organism>
<evidence type="ECO:0000256" key="4">
    <source>
        <dbReference type="SAM" id="Phobius"/>
    </source>
</evidence>
<dbReference type="GO" id="GO:0003677">
    <property type="term" value="F:DNA binding"/>
    <property type="evidence" value="ECO:0007669"/>
    <property type="project" value="InterPro"/>
</dbReference>
<accession>A0A8D8QHU7</accession>
<keyword evidence="4" id="KW-0472">Membrane</keyword>
<evidence type="ECO:0000259" key="5">
    <source>
        <dbReference type="Pfam" id="PF02892"/>
    </source>
</evidence>
<feature type="domain" description="BED-type" evidence="5">
    <location>
        <begin position="30"/>
        <end position="65"/>
    </location>
</feature>
<reference evidence="6" key="1">
    <citation type="submission" date="2021-05" db="EMBL/GenBank/DDBJ databases">
        <authorList>
            <person name="Alioto T."/>
            <person name="Alioto T."/>
            <person name="Gomez Garrido J."/>
        </authorList>
    </citation>
    <scope>NUCLEOTIDE SEQUENCE</scope>
</reference>
<dbReference type="InterPro" id="IPR003656">
    <property type="entry name" value="Znf_BED"/>
</dbReference>
<evidence type="ECO:0000256" key="2">
    <source>
        <dbReference type="ARBA" id="ARBA00022771"/>
    </source>
</evidence>
<name>A0A8D8QHU7_9HEMI</name>
<keyword evidence="3" id="KW-0862">Zinc</keyword>
<sequence length="135" mass="15388">MLILSSYSDSNKVTSGLVCVCLVLIFILIDHVDSVPRPNDKVLCPVCNKVLTRRRMSTHLDRVHPLYHYNDFKIAHLETVDAGQMGSVEVARELNSEETRLLQEQIRRDGLLPTTTKRSTIRERESGVSSLRWVV</sequence>
<proteinExistence type="predicted"/>
<keyword evidence="1" id="KW-0479">Metal-binding</keyword>